<proteinExistence type="predicted"/>
<evidence type="ECO:0008006" key="3">
    <source>
        <dbReference type="Google" id="ProtNLM"/>
    </source>
</evidence>
<reference evidence="1" key="1">
    <citation type="submission" date="2025-08" db="UniProtKB">
        <authorList>
            <consortium name="Ensembl"/>
        </authorList>
    </citation>
    <scope>IDENTIFICATION</scope>
</reference>
<dbReference type="OMA" id="HIKPYEE"/>
<organism evidence="1 2">
    <name type="scientific">Mola mola</name>
    <name type="common">Ocean sunfish</name>
    <name type="synonym">Tetraodon mola</name>
    <dbReference type="NCBI Taxonomy" id="94237"/>
    <lineage>
        <taxon>Eukaryota</taxon>
        <taxon>Metazoa</taxon>
        <taxon>Chordata</taxon>
        <taxon>Craniata</taxon>
        <taxon>Vertebrata</taxon>
        <taxon>Euteleostomi</taxon>
        <taxon>Actinopterygii</taxon>
        <taxon>Neopterygii</taxon>
        <taxon>Teleostei</taxon>
        <taxon>Neoteleostei</taxon>
        <taxon>Acanthomorphata</taxon>
        <taxon>Eupercaria</taxon>
        <taxon>Tetraodontiformes</taxon>
        <taxon>Molidae</taxon>
        <taxon>Mola</taxon>
    </lineage>
</organism>
<evidence type="ECO:0000313" key="1">
    <source>
        <dbReference type="Ensembl" id="ENSMMOP00000015630.1"/>
    </source>
</evidence>
<accession>A0A3Q4BB32</accession>
<sequence>MVWCTNNSFLKHIKPYEESTFASLLGDIKRDQAIAAINQLNSNKSPGPHGLPAEYYKLCLDDIIDLLTFVFNSGLKNGTLCDSFYQGTMYNYRQLTLMNADHKILAKIIMNRLNDVLEIIIEKEQTCAIKGRLM</sequence>
<reference evidence="1" key="2">
    <citation type="submission" date="2025-09" db="UniProtKB">
        <authorList>
            <consortium name="Ensembl"/>
        </authorList>
    </citation>
    <scope>IDENTIFICATION</scope>
</reference>
<keyword evidence="2" id="KW-1185">Reference proteome</keyword>
<dbReference type="PANTHER" id="PTHR31635">
    <property type="entry name" value="REVERSE TRANSCRIPTASE DOMAIN-CONTAINING PROTEIN-RELATED"/>
    <property type="match status" value="1"/>
</dbReference>
<dbReference type="AlphaFoldDB" id="A0A3Q4BB32"/>
<protein>
    <recommendedName>
        <fullName evidence="3">Reverse transcriptase domain-containing protein</fullName>
    </recommendedName>
</protein>
<evidence type="ECO:0000313" key="2">
    <source>
        <dbReference type="Proteomes" id="UP000261620"/>
    </source>
</evidence>
<name>A0A3Q4BB32_MOLML</name>
<dbReference type="Proteomes" id="UP000261620">
    <property type="component" value="Unplaced"/>
</dbReference>
<dbReference type="Ensembl" id="ENSMMOT00000015892.1">
    <property type="protein sequence ID" value="ENSMMOP00000015630.1"/>
    <property type="gene ID" value="ENSMMOG00000011932.1"/>
</dbReference>
<dbReference type="PANTHER" id="PTHR31635:SF196">
    <property type="entry name" value="REVERSE TRANSCRIPTASE DOMAIN-CONTAINING PROTEIN-RELATED"/>
    <property type="match status" value="1"/>
</dbReference>